<dbReference type="PANTHER" id="PTHR10434:SF11">
    <property type="entry name" value="1-ACYL-SN-GLYCEROL-3-PHOSPHATE ACYLTRANSFERASE"/>
    <property type="match status" value="1"/>
</dbReference>
<dbReference type="OrthoDB" id="9803035at2"/>
<dbReference type="EMBL" id="JFHU01000012">
    <property type="protein sequence ID" value="EXX92226.1"/>
    <property type="molecule type" value="Genomic_DNA"/>
</dbReference>
<evidence type="ECO:0000259" key="3">
    <source>
        <dbReference type="SMART" id="SM00563"/>
    </source>
</evidence>
<evidence type="ECO:0000313" key="4">
    <source>
        <dbReference type="EMBL" id="EXX92226.1"/>
    </source>
</evidence>
<sequence length="194" mass="21418">MLYRICRFLLNVIYTLLFRLKAEGLDNIPAEGPVLLCSNHISQLDPPTVGIKVKRKVHYMAKAELFGFKPFGAFLLELGAFPVKRGGVSKESIKLSLQLLRDGKVMGIFPEGTRNTSSVDVAGKKGAAMLALRSGAAVIPVAIVGRYRPFRRTVIRYGKPIDLSGFRDENGPDQLERATELIMRRIYDLAAGKA</sequence>
<evidence type="ECO:0000313" key="5">
    <source>
        <dbReference type="Proteomes" id="UP000053750"/>
    </source>
</evidence>
<name>A0A9W5S477_9BACL</name>
<protein>
    <submittedName>
        <fullName evidence="4">Acyl-phosphate glycerol 3-phosphate acyltransferase</fullName>
    </submittedName>
</protein>
<dbReference type="GO" id="GO:0006654">
    <property type="term" value="P:phosphatidic acid biosynthetic process"/>
    <property type="evidence" value="ECO:0007669"/>
    <property type="project" value="TreeGrafter"/>
</dbReference>
<dbReference type="Pfam" id="PF01553">
    <property type="entry name" value="Acyltransferase"/>
    <property type="match status" value="1"/>
</dbReference>
<keyword evidence="2 4" id="KW-0012">Acyltransferase</keyword>
<dbReference type="Proteomes" id="UP000053750">
    <property type="component" value="Unassembled WGS sequence"/>
</dbReference>
<dbReference type="SMART" id="SM00563">
    <property type="entry name" value="PlsC"/>
    <property type="match status" value="1"/>
</dbReference>
<keyword evidence="1" id="KW-0808">Transferase</keyword>
<dbReference type="AlphaFoldDB" id="A0A9W5S477"/>
<dbReference type="InterPro" id="IPR002123">
    <property type="entry name" value="Plipid/glycerol_acylTrfase"/>
</dbReference>
<organism evidence="4 5">
    <name type="scientific">Paenibacillus darwinianus</name>
    <dbReference type="NCBI Taxonomy" id="1380763"/>
    <lineage>
        <taxon>Bacteria</taxon>
        <taxon>Bacillati</taxon>
        <taxon>Bacillota</taxon>
        <taxon>Bacilli</taxon>
        <taxon>Bacillales</taxon>
        <taxon>Paenibacillaceae</taxon>
        <taxon>Paenibacillus</taxon>
    </lineage>
</organism>
<evidence type="ECO:0000256" key="2">
    <source>
        <dbReference type="ARBA" id="ARBA00023315"/>
    </source>
</evidence>
<comment type="caution">
    <text evidence="4">The sequence shown here is derived from an EMBL/GenBank/DDBJ whole genome shotgun (WGS) entry which is preliminary data.</text>
</comment>
<keyword evidence="5" id="KW-1185">Reference proteome</keyword>
<dbReference type="RefSeq" id="WP_036582653.1">
    <property type="nucleotide sequence ID" value="NZ_KK082160.1"/>
</dbReference>
<accession>A0A9W5S477</accession>
<proteinExistence type="predicted"/>
<dbReference type="PANTHER" id="PTHR10434">
    <property type="entry name" value="1-ACYL-SN-GLYCEROL-3-PHOSPHATE ACYLTRANSFERASE"/>
    <property type="match status" value="1"/>
</dbReference>
<gene>
    <name evidence="4" type="ORF">BG53_01530</name>
</gene>
<dbReference type="GO" id="GO:0003841">
    <property type="term" value="F:1-acylglycerol-3-phosphate O-acyltransferase activity"/>
    <property type="evidence" value="ECO:0007669"/>
    <property type="project" value="TreeGrafter"/>
</dbReference>
<dbReference type="SUPFAM" id="SSF69593">
    <property type="entry name" value="Glycerol-3-phosphate (1)-acyltransferase"/>
    <property type="match status" value="1"/>
</dbReference>
<reference evidence="4 5" key="1">
    <citation type="submission" date="2014-02" db="EMBL/GenBank/DDBJ databases">
        <title>Genome sequence of Paenibacillus darwinianus reveals adaptive mechanisms for survival in Antarctic soils.</title>
        <authorList>
            <person name="Dsouza M."/>
            <person name="Taylor M.W."/>
            <person name="Turner S.J."/>
            <person name="Aislabie J."/>
        </authorList>
    </citation>
    <scope>NUCLEOTIDE SEQUENCE [LARGE SCALE GENOMIC DNA]</scope>
    <source>
        <strain evidence="4 5">CE1</strain>
    </source>
</reference>
<feature type="domain" description="Phospholipid/glycerol acyltransferase" evidence="3">
    <location>
        <begin position="34"/>
        <end position="146"/>
    </location>
</feature>
<dbReference type="CDD" id="cd07989">
    <property type="entry name" value="LPLAT_AGPAT-like"/>
    <property type="match status" value="1"/>
</dbReference>
<evidence type="ECO:0000256" key="1">
    <source>
        <dbReference type="ARBA" id="ARBA00022679"/>
    </source>
</evidence>